<reference evidence="4 5" key="1">
    <citation type="submission" date="2019-02" db="EMBL/GenBank/DDBJ databases">
        <title>Deep-cultivation of Planctomycetes and their phenomic and genomic characterization uncovers novel biology.</title>
        <authorList>
            <person name="Wiegand S."/>
            <person name="Jogler M."/>
            <person name="Boedeker C."/>
            <person name="Pinto D."/>
            <person name="Vollmers J."/>
            <person name="Rivas-Marin E."/>
            <person name="Kohn T."/>
            <person name="Peeters S.H."/>
            <person name="Heuer A."/>
            <person name="Rast P."/>
            <person name="Oberbeckmann S."/>
            <person name="Bunk B."/>
            <person name="Jeske O."/>
            <person name="Meyerdierks A."/>
            <person name="Storesund J.E."/>
            <person name="Kallscheuer N."/>
            <person name="Luecker S."/>
            <person name="Lage O.M."/>
            <person name="Pohl T."/>
            <person name="Merkel B.J."/>
            <person name="Hornburger P."/>
            <person name="Mueller R.-W."/>
            <person name="Bruemmer F."/>
            <person name="Labrenz M."/>
            <person name="Spormann A.M."/>
            <person name="Op den Camp H."/>
            <person name="Overmann J."/>
            <person name="Amann R."/>
            <person name="Jetten M.S.M."/>
            <person name="Mascher T."/>
            <person name="Medema M.H."/>
            <person name="Devos D.P."/>
            <person name="Kaster A.-K."/>
            <person name="Ovreas L."/>
            <person name="Rohde M."/>
            <person name="Galperin M.Y."/>
            <person name="Jogler C."/>
        </authorList>
    </citation>
    <scope>NUCLEOTIDE SEQUENCE [LARGE SCALE GENOMIC DNA]</scope>
    <source>
        <strain evidence="4 5">FF011L</strain>
    </source>
</reference>
<dbReference type="InterPro" id="IPR039741">
    <property type="entry name" value="UDP-sugar_pyrophosphorylase"/>
</dbReference>
<dbReference type="PANTHER" id="PTHR11952">
    <property type="entry name" value="UDP- GLUCOSE PYROPHOSPHORYLASE"/>
    <property type="match status" value="1"/>
</dbReference>
<dbReference type="EC" id="2.7.7.-" evidence="4"/>
<evidence type="ECO:0000256" key="3">
    <source>
        <dbReference type="ARBA" id="ARBA00022695"/>
    </source>
</evidence>
<evidence type="ECO:0000256" key="2">
    <source>
        <dbReference type="ARBA" id="ARBA00022679"/>
    </source>
</evidence>
<dbReference type="RefSeq" id="WP_145351719.1">
    <property type="nucleotide sequence ID" value="NZ_CP036262.1"/>
</dbReference>
<keyword evidence="2 4" id="KW-0808">Transferase</keyword>
<dbReference type="InterPro" id="IPR029044">
    <property type="entry name" value="Nucleotide-diphossugar_trans"/>
</dbReference>
<sequence>MSASSTDVFQSLQNRLKPYSQSHLLQFWEQLSASEKESLQAQIEAIDFAELSQLVADQTEGIDFGALAARSETPPAVNADGTGASWSTEQAIKLGEQAIAAGEVAAIIVAGGQGTRLGFDLPKGMYPLGPLSNRTLFQIFADRLLAIGDAYGVSIPLYLMTSPATHEATVEYWETNQWLGLSPDDVHVFCQGTMPAVDAQSGNVLLASPGEIALSPDGHGGTVAALKKSGCLEDAKRRGVRYLSYGQVDNPLVDLCEPKLIGHHIAAESELTTQVVRKRYPLEKVGNVVLADGRVQIIEYSDLPESAAVQTNDAGELKLWAGSIAVHVFDIPFLDRVSDQADALPFHRANKKVPHLDTSGNLIEPGEPNATKFERFIFDLLPQAKNAFVVEGLPEDIFAPVKNADGAPADTPDLAKQAICRQAIRDLAAAGIEVAEGVQVEINPRFAMNPNSLRNQLPGIKTVTSDTYFA</sequence>
<dbReference type="AlphaFoldDB" id="A0A517MFC3"/>
<dbReference type="Pfam" id="PF01704">
    <property type="entry name" value="UDPGP"/>
    <property type="match status" value="1"/>
</dbReference>
<gene>
    <name evidence="4" type="ORF">FF011L_23610</name>
</gene>
<dbReference type="CDD" id="cd04193">
    <property type="entry name" value="UDPGlcNAc_PPase"/>
    <property type="match status" value="1"/>
</dbReference>
<evidence type="ECO:0000313" key="4">
    <source>
        <dbReference type="EMBL" id="QDS93588.1"/>
    </source>
</evidence>
<name>A0A517MFC3_9BACT</name>
<evidence type="ECO:0000313" key="5">
    <source>
        <dbReference type="Proteomes" id="UP000320672"/>
    </source>
</evidence>
<dbReference type="EMBL" id="CP036262">
    <property type="protein sequence ID" value="QDS93588.1"/>
    <property type="molecule type" value="Genomic_DNA"/>
</dbReference>
<accession>A0A517MFC3</accession>
<organism evidence="4 5">
    <name type="scientific">Roseimaritima multifibrata</name>
    <dbReference type="NCBI Taxonomy" id="1930274"/>
    <lineage>
        <taxon>Bacteria</taxon>
        <taxon>Pseudomonadati</taxon>
        <taxon>Planctomycetota</taxon>
        <taxon>Planctomycetia</taxon>
        <taxon>Pirellulales</taxon>
        <taxon>Pirellulaceae</taxon>
        <taxon>Roseimaritima</taxon>
    </lineage>
</organism>
<dbReference type="OrthoDB" id="9806910at2"/>
<dbReference type="SUPFAM" id="SSF53448">
    <property type="entry name" value="Nucleotide-diphospho-sugar transferases"/>
    <property type="match status" value="1"/>
</dbReference>
<proteinExistence type="inferred from homology"/>
<dbReference type="GO" id="GO:0070569">
    <property type="term" value="F:uridylyltransferase activity"/>
    <property type="evidence" value="ECO:0007669"/>
    <property type="project" value="InterPro"/>
</dbReference>
<keyword evidence="3 4" id="KW-0548">Nucleotidyltransferase</keyword>
<dbReference type="PANTHER" id="PTHR11952:SF2">
    <property type="entry name" value="LD24639P"/>
    <property type="match status" value="1"/>
</dbReference>
<dbReference type="Gene3D" id="3.90.550.10">
    <property type="entry name" value="Spore Coat Polysaccharide Biosynthesis Protein SpsA, Chain A"/>
    <property type="match status" value="1"/>
</dbReference>
<keyword evidence="5" id="KW-1185">Reference proteome</keyword>
<dbReference type="InterPro" id="IPR002618">
    <property type="entry name" value="UDPGP_fam"/>
</dbReference>
<evidence type="ECO:0000256" key="1">
    <source>
        <dbReference type="ARBA" id="ARBA00010401"/>
    </source>
</evidence>
<protein>
    <submittedName>
        <fullName evidence="4">Putative uridylyltransferase</fullName>
        <ecNumber evidence="4">2.7.7.-</ecNumber>
    </submittedName>
</protein>
<dbReference type="KEGG" id="rml:FF011L_23610"/>
<comment type="similarity">
    <text evidence="1">Belongs to the UDPGP type 1 family.</text>
</comment>
<dbReference type="Proteomes" id="UP000320672">
    <property type="component" value="Chromosome"/>
</dbReference>